<reference evidence="3 4" key="1">
    <citation type="submission" date="2017-07" db="EMBL/GenBank/DDBJ databases">
        <title>The complete genome sequence of Bacillus mesonae strain H20-5, an efficient strain improving plant abiotic stress resistance.</title>
        <authorList>
            <person name="Kim S.Y."/>
            <person name="Song H."/>
            <person name="Sang M.K."/>
            <person name="Weon H.-Y."/>
            <person name="Song J."/>
        </authorList>
    </citation>
    <scope>NUCLEOTIDE SEQUENCE [LARGE SCALE GENOMIC DNA]</scope>
    <source>
        <strain evidence="3 4">H20-5</strain>
    </source>
</reference>
<dbReference type="Pfam" id="PF07883">
    <property type="entry name" value="Cupin_2"/>
    <property type="match status" value="1"/>
</dbReference>
<dbReference type="InterPro" id="IPR051610">
    <property type="entry name" value="GPI/OXD"/>
</dbReference>
<protein>
    <submittedName>
        <fullName evidence="3">Cupin domain-containing protein</fullName>
    </submittedName>
</protein>
<dbReference type="InterPro" id="IPR014710">
    <property type="entry name" value="RmlC-like_jellyroll"/>
</dbReference>
<feature type="domain" description="Cupin type-2" evidence="2">
    <location>
        <begin position="31"/>
        <end position="98"/>
    </location>
</feature>
<dbReference type="InterPro" id="IPR011051">
    <property type="entry name" value="RmlC_Cupin_sf"/>
</dbReference>
<evidence type="ECO:0000313" key="4">
    <source>
        <dbReference type="Proteomes" id="UP000282892"/>
    </source>
</evidence>
<name>A0A3Q9QPF9_9BACI</name>
<keyword evidence="4" id="KW-1185">Reference proteome</keyword>
<dbReference type="PANTHER" id="PTHR35848:SF6">
    <property type="entry name" value="CUPIN TYPE-2 DOMAIN-CONTAINING PROTEIN"/>
    <property type="match status" value="1"/>
</dbReference>
<proteinExistence type="predicted"/>
<accession>A0A3Q9QPF9</accession>
<dbReference type="SUPFAM" id="SSF51182">
    <property type="entry name" value="RmlC-like cupins"/>
    <property type="match status" value="1"/>
</dbReference>
<organism evidence="3 4">
    <name type="scientific">Neobacillus mesonae</name>
    <dbReference type="NCBI Taxonomy" id="1193713"/>
    <lineage>
        <taxon>Bacteria</taxon>
        <taxon>Bacillati</taxon>
        <taxon>Bacillota</taxon>
        <taxon>Bacilli</taxon>
        <taxon>Bacillales</taxon>
        <taxon>Bacillaceae</taxon>
        <taxon>Neobacillus</taxon>
    </lineage>
</organism>
<evidence type="ECO:0000259" key="2">
    <source>
        <dbReference type="Pfam" id="PF07883"/>
    </source>
</evidence>
<dbReference type="KEGG" id="nmk:CHR53_00985"/>
<dbReference type="RefSeq" id="WP_066390230.1">
    <property type="nucleotide sequence ID" value="NZ_CP022572.1"/>
</dbReference>
<evidence type="ECO:0000256" key="1">
    <source>
        <dbReference type="ARBA" id="ARBA00022723"/>
    </source>
</evidence>
<dbReference type="Gene3D" id="2.60.120.10">
    <property type="entry name" value="Jelly Rolls"/>
    <property type="match status" value="1"/>
</dbReference>
<gene>
    <name evidence="3" type="ORF">CHR53_00985</name>
</gene>
<dbReference type="OrthoDB" id="25744at2"/>
<dbReference type="EMBL" id="CP022572">
    <property type="protein sequence ID" value="AZU59969.1"/>
    <property type="molecule type" value="Genomic_DNA"/>
</dbReference>
<keyword evidence="1" id="KW-0479">Metal-binding</keyword>
<evidence type="ECO:0000313" key="3">
    <source>
        <dbReference type="EMBL" id="AZU59969.1"/>
    </source>
</evidence>
<dbReference type="InterPro" id="IPR013096">
    <property type="entry name" value="Cupin_2"/>
</dbReference>
<sequence length="104" mass="11451">MKITEPKVTDEIVQTLFKDQFQGAEVKFGFVSIPAGARLPLEGTTTHEEHEYSYILKGSLSGESGEKPYQINEGEASYIPAGEKHWCVNEGDSAVELVYALVKS</sequence>
<dbReference type="Proteomes" id="UP000282892">
    <property type="component" value="Chromosome"/>
</dbReference>
<dbReference type="STRING" id="1193713.GCA_001636315_02747"/>
<dbReference type="AlphaFoldDB" id="A0A3Q9QPF9"/>
<dbReference type="PANTHER" id="PTHR35848">
    <property type="entry name" value="OXALATE-BINDING PROTEIN"/>
    <property type="match status" value="1"/>
</dbReference>
<dbReference type="GO" id="GO:0046872">
    <property type="term" value="F:metal ion binding"/>
    <property type="evidence" value="ECO:0007669"/>
    <property type="project" value="UniProtKB-KW"/>
</dbReference>